<dbReference type="InterPro" id="IPR001854">
    <property type="entry name" value="Ribosomal_uL29"/>
</dbReference>
<sequence>MKINEIRQLSDQELQAKLQELKAELFNLRFQAVTGGLENPMRIRIVRKEIAKIKTIESERALGIRKEA</sequence>
<dbReference type="GO" id="GO:0022625">
    <property type="term" value="C:cytosolic large ribosomal subunit"/>
    <property type="evidence" value="ECO:0007669"/>
    <property type="project" value="TreeGrafter"/>
</dbReference>
<dbReference type="AlphaFoldDB" id="A0A2U1E6S2"/>
<evidence type="ECO:0000313" key="6">
    <source>
        <dbReference type="EMBL" id="PVY95650.1"/>
    </source>
</evidence>
<comment type="caution">
    <text evidence="6">The sequence shown here is derived from an EMBL/GenBank/DDBJ whole genome shotgun (WGS) entry which is preliminary data.</text>
</comment>
<keyword evidence="2 5" id="KW-0689">Ribosomal protein</keyword>
<comment type="similarity">
    <text evidence="1 5">Belongs to the universal ribosomal protein uL29 family.</text>
</comment>
<protein>
    <recommendedName>
        <fullName evidence="4 5">Large ribosomal subunit protein uL29</fullName>
    </recommendedName>
</protein>
<proteinExistence type="inferred from homology"/>
<evidence type="ECO:0000256" key="4">
    <source>
        <dbReference type="ARBA" id="ARBA00035204"/>
    </source>
</evidence>
<dbReference type="InterPro" id="IPR018254">
    <property type="entry name" value="Ribosomal_uL29_CS"/>
</dbReference>
<organism evidence="6 7">
    <name type="scientific">Ezakiella coagulans</name>
    <dbReference type="NCBI Taxonomy" id="46507"/>
    <lineage>
        <taxon>Bacteria</taxon>
        <taxon>Bacillati</taxon>
        <taxon>Bacillota</taxon>
        <taxon>Tissierellia</taxon>
        <taxon>Ezakiella</taxon>
    </lineage>
</organism>
<dbReference type="SUPFAM" id="SSF46561">
    <property type="entry name" value="Ribosomal protein L29 (L29p)"/>
    <property type="match status" value="1"/>
</dbReference>
<dbReference type="PANTHER" id="PTHR10916:SF0">
    <property type="entry name" value="LARGE RIBOSOMAL SUBUNIT PROTEIN UL29C"/>
    <property type="match status" value="1"/>
</dbReference>
<dbReference type="EMBL" id="QEKV01000001">
    <property type="protein sequence ID" value="PVY95650.1"/>
    <property type="molecule type" value="Genomic_DNA"/>
</dbReference>
<dbReference type="Pfam" id="PF00831">
    <property type="entry name" value="Ribosomal_L29"/>
    <property type="match status" value="1"/>
</dbReference>
<dbReference type="InterPro" id="IPR036049">
    <property type="entry name" value="Ribosomal_uL29_sf"/>
</dbReference>
<dbReference type="CDD" id="cd00427">
    <property type="entry name" value="Ribosomal_L29_HIP"/>
    <property type="match status" value="1"/>
</dbReference>
<evidence type="ECO:0000256" key="2">
    <source>
        <dbReference type="ARBA" id="ARBA00022980"/>
    </source>
</evidence>
<dbReference type="GO" id="GO:0006412">
    <property type="term" value="P:translation"/>
    <property type="evidence" value="ECO:0007669"/>
    <property type="project" value="UniProtKB-UniRule"/>
</dbReference>
<reference evidence="6 7" key="1">
    <citation type="submission" date="2018-04" db="EMBL/GenBank/DDBJ databases">
        <title>Genomic Encyclopedia of Type Strains, Phase IV (KMG-IV): sequencing the most valuable type-strain genomes for metagenomic binning, comparative biology and taxonomic classification.</title>
        <authorList>
            <person name="Goeker M."/>
        </authorList>
    </citation>
    <scope>NUCLEOTIDE SEQUENCE [LARGE SCALE GENOMIC DNA]</scope>
    <source>
        <strain evidence="6 7">DSM 20705</strain>
    </source>
</reference>
<name>A0A2U1E6S2_9FIRM</name>
<gene>
    <name evidence="5" type="primary">rpmC</name>
    <name evidence="6" type="ORF">C7381_101176</name>
</gene>
<dbReference type="PANTHER" id="PTHR10916">
    <property type="entry name" value="60S RIBOSOMAL PROTEIN L35/50S RIBOSOMAL PROTEIN L29"/>
    <property type="match status" value="1"/>
</dbReference>
<keyword evidence="3 5" id="KW-0687">Ribonucleoprotein</keyword>
<accession>A0A2U1E6S2</accession>
<evidence type="ECO:0000256" key="1">
    <source>
        <dbReference type="ARBA" id="ARBA00009254"/>
    </source>
</evidence>
<dbReference type="HAMAP" id="MF_00374">
    <property type="entry name" value="Ribosomal_uL29"/>
    <property type="match status" value="1"/>
</dbReference>
<dbReference type="PROSITE" id="PS00579">
    <property type="entry name" value="RIBOSOMAL_L29"/>
    <property type="match status" value="1"/>
</dbReference>
<dbReference type="GO" id="GO:0003735">
    <property type="term" value="F:structural constituent of ribosome"/>
    <property type="evidence" value="ECO:0007669"/>
    <property type="project" value="InterPro"/>
</dbReference>
<dbReference type="Gene3D" id="1.10.287.310">
    <property type="match status" value="1"/>
</dbReference>
<evidence type="ECO:0000256" key="3">
    <source>
        <dbReference type="ARBA" id="ARBA00023274"/>
    </source>
</evidence>
<keyword evidence="7" id="KW-1185">Reference proteome</keyword>
<dbReference type="RefSeq" id="WP_034547865.1">
    <property type="nucleotide sequence ID" value="NZ_CAUPJO010000018.1"/>
</dbReference>
<dbReference type="NCBIfam" id="TIGR00012">
    <property type="entry name" value="L29"/>
    <property type="match status" value="1"/>
</dbReference>
<dbReference type="Proteomes" id="UP000245793">
    <property type="component" value="Unassembled WGS sequence"/>
</dbReference>
<evidence type="ECO:0000256" key="5">
    <source>
        <dbReference type="HAMAP-Rule" id="MF_00374"/>
    </source>
</evidence>
<evidence type="ECO:0000313" key="7">
    <source>
        <dbReference type="Proteomes" id="UP000245793"/>
    </source>
</evidence>
<dbReference type="FunFam" id="1.10.287.310:FF:000001">
    <property type="entry name" value="50S ribosomal protein L29"/>
    <property type="match status" value="1"/>
</dbReference>
<dbReference type="InterPro" id="IPR050063">
    <property type="entry name" value="Ribosomal_protein_uL29"/>
</dbReference>